<keyword evidence="2" id="KW-1185">Reference proteome</keyword>
<gene>
    <name evidence="1" type="ORF">ACFSM5_18430</name>
</gene>
<dbReference type="SUPFAM" id="SSF47336">
    <property type="entry name" value="ACP-like"/>
    <property type="match status" value="1"/>
</dbReference>
<evidence type="ECO:0000313" key="2">
    <source>
        <dbReference type="Proteomes" id="UP001597295"/>
    </source>
</evidence>
<comment type="caution">
    <text evidence="1">The sequence shown here is derived from an EMBL/GenBank/DDBJ whole genome shotgun (WGS) entry which is preliminary data.</text>
</comment>
<dbReference type="Proteomes" id="UP001597295">
    <property type="component" value="Unassembled WGS sequence"/>
</dbReference>
<protein>
    <submittedName>
        <fullName evidence="1">Acyl carrier protein</fullName>
    </submittedName>
</protein>
<evidence type="ECO:0000313" key="1">
    <source>
        <dbReference type="EMBL" id="MFD2264889.1"/>
    </source>
</evidence>
<organism evidence="1 2">
    <name type="scientific">Lacibacterium aquatile</name>
    <dbReference type="NCBI Taxonomy" id="1168082"/>
    <lineage>
        <taxon>Bacteria</taxon>
        <taxon>Pseudomonadati</taxon>
        <taxon>Pseudomonadota</taxon>
        <taxon>Alphaproteobacteria</taxon>
        <taxon>Rhodospirillales</taxon>
        <taxon>Rhodospirillaceae</taxon>
    </lineage>
</organism>
<sequence length="110" mass="12407">MAEVKNWMELNRAIVKLIRDQYGIDEAKLTRTAVLESDLGLNLEQVEQILEMITETFEVKFPDGTLDEVLRLEELCLLSSWMRGLYKQPPFVSEGFAASCRSINPGATAA</sequence>
<dbReference type="Gene3D" id="1.10.1200.10">
    <property type="entry name" value="ACP-like"/>
    <property type="match status" value="1"/>
</dbReference>
<dbReference type="EMBL" id="JBHUIP010000014">
    <property type="protein sequence ID" value="MFD2264889.1"/>
    <property type="molecule type" value="Genomic_DNA"/>
</dbReference>
<dbReference type="RefSeq" id="WP_379878023.1">
    <property type="nucleotide sequence ID" value="NZ_JBHUIP010000014.1"/>
</dbReference>
<accession>A0ABW5DVB5</accession>
<name>A0ABW5DVB5_9PROT</name>
<proteinExistence type="predicted"/>
<dbReference type="InterPro" id="IPR036736">
    <property type="entry name" value="ACP-like_sf"/>
</dbReference>
<reference evidence="2" key="1">
    <citation type="journal article" date="2019" name="Int. J. Syst. Evol. Microbiol.">
        <title>The Global Catalogue of Microorganisms (GCM) 10K type strain sequencing project: providing services to taxonomists for standard genome sequencing and annotation.</title>
        <authorList>
            <consortium name="The Broad Institute Genomics Platform"/>
            <consortium name="The Broad Institute Genome Sequencing Center for Infectious Disease"/>
            <person name="Wu L."/>
            <person name="Ma J."/>
        </authorList>
    </citation>
    <scope>NUCLEOTIDE SEQUENCE [LARGE SCALE GENOMIC DNA]</scope>
    <source>
        <strain evidence="2">CGMCC 1.19062</strain>
    </source>
</reference>